<dbReference type="Pfam" id="PF06835">
    <property type="entry name" value="LptC"/>
    <property type="match status" value="1"/>
</dbReference>
<dbReference type="GO" id="GO:0015221">
    <property type="term" value="F:lipopolysaccharide transmembrane transporter activity"/>
    <property type="evidence" value="ECO:0007669"/>
    <property type="project" value="InterPro"/>
</dbReference>
<dbReference type="GO" id="GO:0017089">
    <property type="term" value="F:glycolipid transfer activity"/>
    <property type="evidence" value="ECO:0007669"/>
    <property type="project" value="TreeGrafter"/>
</dbReference>
<dbReference type="InterPro" id="IPR010664">
    <property type="entry name" value="LipoPS_assembly_LptC-rel"/>
</dbReference>
<dbReference type="PIRSF" id="PIRSF028513">
    <property type="entry name" value="LptC"/>
    <property type="match status" value="1"/>
</dbReference>
<comment type="subcellular location">
    <subcellularLocation>
        <location evidence="6">Cell inner membrane</location>
        <topology evidence="6">Single-pass membrane protein</topology>
    </subcellularLocation>
</comment>
<evidence type="ECO:0000256" key="7">
    <source>
        <dbReference type="PIRNR" id="PIRNR028513"/>
    </source>
</evidence>
<dbReference type="PANTHER" id="PTHR37481">
    <property type="entry name" value="LIPOPOLYSACCHARIDE EXPORT SYSTEM PROTEIN LPTC"/>
    <property type="match status" value="1"/>
</dbReference>
<keyword evidence="1 6" id="KW-1003">Cell membrane</keyword>
<evidence type="ECO:0000256" key="3">
    <source>
        <dbReference type="ARBA" id="ARBA00022692"/>
    </source>
</evidence>
<evidence type="ECO:0000256" key="6">
    <source>
        <dbReference type="HAMAP-Rule" id="MF_01915"/>
    </source>
</evidence>
<name>A0A3S4H677_AVIVO</name>
<gene>
    <name evidence="6 8" type="primary">lptC</name>
    <name evidence="8" type="ORF">NCTC3438_01870</name>
</gene>
<dbReference type="GO" id="GO:0005886">
    <property type="term" value="C:plasma membrane"/>
    <property type="evidence" value="ECO:0007669"/>
    <property type="project" value="UniProtKB-SubCell"/>
</dbReference>
<dbReference type="HAMAP" id="MF_01915">
    <property type="entry name" value="LPS_assembly_LptC"/>
    <property type="match status" value="1"/>
</dbReference>
<dbReference type="PANTHER" id="PTHR37481:SF1">
    <property type="entry name" value="LIPOPOLYSACCHARIDE EXPORT SYSTEM PROTEIN LPTC"/>
    <property type="match status" value="1"/>
</dbReference>
<reference evidence="8 9" key="1">
    <citation type="submission" date="2018-12" db="EMBL/GenBank/DDBJ databases">
        <authorList>
            <consortium name="Pathogen Informatics"/>
        </authorList>
    </citation>
    <scope>NUCLEOTIDE SEQUENCE [LARGE SCALE GENOMIC DNA]</scope>
    <source>
        <strain evidence="8 9">NCTC3438</strain>
    </source>
</reference>
<evidence type="ECO:0000256" key="1">
    <source>
        <dbReference type="ARBA" id="ARBA00022475"/>
    </source>
</evidence>
<dbReference type="KEGG" id="avt:NCTC3438_01870"/>
<accession>A0A3S4H677</accession>
<keyword evidence="3 6" id="KW-0812">Transmembrane</keyword>
<dbReference type="OrthoDB" id="5659892at2"/>
<keyword evidence="4 6" id="KW-1133">Transmembrane helix</keyword>
<sequence>MNIRWNIVLSVIVLALLAWFYSLQQSDSEKLAGLIKSEDSPEYVGEKMQTTVYSPTGEKQYFAIANKVEHYTSNGNTDFQYPVVYLYDVQDETLGTQSWKISAKNAKLTKDNLLYLEGDVFVQSLLSDSRLQRVSTERATINLKTQDIRSDTMATITGLNFTSSGSQLTGNLQQQIATLKEQVKTHYEINK</sequence>
<dbReference type="InterPro" id="IPR026265">
    <property type="entry name" value="LptC"/>
</dbReference>
<dbReference type="AlphaFoldDB" id="A0A3S4H677"/>
<dbReference type="Gene3D" id="2.60.450.10">
    <property type="entry name" value="Lipopolysaccharide (LPS) transport protein A like domain"/>
    <property type="match status" value="1"/>
</dbReference>
<comment type="function">
    <text evidence="7">Required for the translocation of lipopolysaccharide (LPS) from the inner membrane to the outer membrane.</text>
</comment>
<dbReference type="Proteomes" id="UP000268198">
    <property type="component" value="Chromosome"/>
</dbReference>
<dbReference type="RefSeq" id="WP_126373111.1">
    <property type="nucleotide sequence ID" value="NZ_LR134167.1"/>
</dbReference>
<protein>
    <recommendedName>
        <fullName evidence="6 7">Lipopolysaccharide export system protein LptC</fullName>
    </recommendedName>
</protein>
<dbReference type="EMBL" id="LR134167">
    <property type="protein sequence ID" value="VEB25006.1"/>
    <property type="molecule type" value="Genomic_DNA"/>
</dbReference>
<keyword evidence="2 6" id="KW-0997">Cell inner membrane</keyword>
<dbReference type="InterPro" id="IPR052363">
    <property type="entry name" value="LPS_export_LptC"/>
</dbReference>
<dbReference type="GO" id="GO:0030288">
    <property type="term" value="C:outer membrane-bounded periplasmic space"/>
    <property type="evidence" value="ECO:0007669"/>
    <property type="project" value="TreeGrafter"/>
</dbReference>
<proteinExistence type="inferred from homology"/>
<comment type="subunit">
    <text evidence="6">Component of the lipopolysaccharide transport and assembly complex. Interacts with LptA and the LptBFG transporter complex.</text>
</comment>
<evidence type="ECO:0000313" key="8">
    <source>
        <dbReference type="EMBL" id="VEB25006.1"/>
    </source>
</evidence>
<evidence type="ECO:0000256" key="5">
    <source>
        <dbReference type="ARBA" id="ARBA00023136"/>
    </source>
</evidence>
<dbReference type="NCBIfam" id="TIGR04409">
    <property type="entry name" value="LptC_YrbK"/>
    <property type="match status" value="1"/>
</dbReference>
<keyword evidence="5 6" id="KW-0472">Membrane</keyword>
<comment type="similarity">
    <text evidence="6 7">Belongs to the LptC family.</text>
</comment>
<organism evidence="8 9">
    <name type="scientific">Avibacterium volantium</name>
    <name type="common">Pasteurella volantium</name>
    <dbReference type="NCBI Taxonomy" id="762"/>
    <lineage>
        <taxon>Bacteria</taxon>
        <taxon>Pseudomonadati</taxon>
        <taxon>Pseudomonadota</taxon>
        <taxon>Gammaproteobacteria</taxon>
        <taxon>Pasteurellales</taxon>
        <taxon>Pasteurellaceae</taxon>
        <taxon>Avibacterium</taxon>
    </lineage>
</organism>
<keyword evidence="9" id="KW-1185">Reference proteome</keyword>
<dbReference type="GO" id="GO:0043165">
    <property type="term" value="P:Gram-negative-bacterium-type cell outer membrane assembly"/>
    <property type="evidence" value="ECO:0007669"/>
    <property type="project" value="UniProtKB-UniRule"/>
</dbReference>
<evidence type="ECO:0000256" key="4">
    <source>
        <dbReference type="ARBA" id="ARBA00022989"/>
    </source>
</evidence>
<comment type="function">
    <text evidence="6">Involved in the assembly of lipopolysaccharide (LPS). Required for the translocation of LPS from the inner membrane to the outer membrane. Facilitates the transfer of LPS from the inner membrane to the periplasmic protein LptA. Could be a docking site for LptA.</text>
</comment>
<evidence type="ECO:0000256" key="2">
    <source>
        <dbReference type="ARBA" id="ARBA00022519"/>
    </source>
</evidence>
<evidence type="ECO:0000313" key="9">
    <source>
        <dbReference type="Proteomes" id="UP000268198"/>
    </source>
</evidence>